<comment type="subcellular location">
    <subcellularLocation>
        <location evidence="15">Cytoplasm</location>
    </subcellularLocation>
    <subcellularLocation>
        <location evidence="15">Cell inner membrane</location>
        <topology evidence="15">Peripheral membrane protein</topology>
        <orientation evidence="15">Cytoplasmic side</orientation>
    </subcellularLocation>
</comment>
<dbReference type="GO" id="GO:0008995">
    <property type="term" value="F:ribonuclease E activity"/>
    <property type="evidence" value="ECO:0007669"/>
    <property type="project" value="UniProtKB-EC"/>
</dbReference>
<feature type="binding site" evidence="15">
    <location>
        <position position="404"/>
    </location>
    <ligand>
        <name>Zn(2+)</name>
        <dbReference type="ChEBI" id="CHEBI:29105"/>
        <note>ligand shared between dimeric partners</note>
    </ligand>
</feature>
<evidence type="ECO:0000256" key="2">
    <source>
        <dbReference type="ARBA" id="ARBA00022475"/>
    </source>
</evidence>
<evidence type="ECO:0000256" key="8">
    <source>
        <dbReference type="ARBA" id="ARBA00022723"/>
    </source>
</evidence>
<comment type="cofactor">
    <cofactor evidence="15">
        <name>Zn(2+)</name>
        <dbReference type="ChEBI" id="CHEBI:29105"/>
    </cofactor>
    <text evidence="15">Binds 2 Zn(2+) ions per homotetramer.</text>
</comment>
<keyword evidence="9 15" id="KW-0699">rRNA-binding</keyword>
<feature type="compositionally biased region" description="Low complexity" evidence="16">
    <location>
        <begin position="811"/>
        <end position="833"/>
    </location>
</feature>
<feature type="compositionally biased region" description="Low complexity" evidence="16">
    <location>
        <begin position="840"/>
        <end position="849"/>
    </location>
</feature>
<evidence type="ECO:0000256" key="5">
    <source>
        <dbReference type="ARBA" id="ARBA00022552"/>
    </source>
</evidence>
<feature type="compositionally biased region" description="Polar residues" evidence="16">
    <location>
        <begin position="647"/>
        <end position="662"/>
    </location>
</feature>
<evidence type="ECO:0000313" key="19">
    <source>
        <dbReference type="Proteomes" id="UP001166291"/>
    </source>
</evidence>
<evidence type="ECO:0000256" key="12">
    <source>
        <dbReference type="ARBA" id="ARBA00022842"/>
    </source>
</evidence>
<comment type="catalytic activity">
    <reaction evidence="15">
        <text>Endonucleolytic cleavage of single-stranded RNA in A- and U-rich regions.</text>
        <dbReference type="EC" id="3.1.26.12"/>
    </reaction>
</comment>
<evidence type="ECO:0000313" key="18">
    <source>
        <dbReference type="EMBL" id="MBW2939215.1"/>
    </source>
</evidence>
<comment type="cofactor">
    <cofactor evidence="15">
        <name>Mg(2+)</name>
        <dbReference type="ChEBI" id="CHEBI:18420"/>
    </cofactor>
    <text evidence="15">Binds 1 Mg(2+) ion per subunit.</text>
</comment>
<dbReference type="CDD" id="cd04453">
    <property type="entry name" value="S1_RNase_E"/>
    <property type="match status" value="1"/>
</dbReference>
<accession>A0ABS6VLM7</accession>
<evidence type="ECO:0000256" key="7">
    <source>
        <dbReference type="ARBA" id="ARBA00022722"/>
    </source>
</evidence>
<feature type="compositionally biased region" description="Polar residues" evidence="16">
    <location>
        <begin position="793"/>
        <end position="807"/>
    </location>
</feature>
<dbReference type="Proteomes" id="UP001166291">
    <property type="component" value="Unassembled WGS sequence"/>
</dbReference>
<keyword evidence="7 15" id="KW-0540">Nuclease</keyword>
<dbReference type="InterPro" id="IPR028878">
    <property type="entry name" value="RNase_E"/>
</dbReference>
<dbReference type="InterPro" id="IPR003029">
    <property type="entry name" value="S1_domain"/>
</dbReference>
<feature type="compositionally biased region" description="Basic and acidic residues" evidence="16">
    <location>
        <begin position="615"/>
        <end position="637"/>
    </location>
</feature>
<name>A0ABS6VLM7_9GAMM</name>
<evidence type="ECO:0000256" key="14">
    <source>
        <dbReference type="ARBA" id="ARBA00023136"/>
    </source>
</evidence>
<comment type="similarity">
    <text evidence="15">Belongs to the RNase E/G family. RNase E subfamily.</text>
</comment>
<feature type="compositionally biased region" description="Low complexity" evidence="16">
    <location>
        <begin position="590"/>
        <end position="610"/>
    </location>
</feature>
<keyword evidence="19" id="KW-1185">Reference proteome</keyword>
<dbReference type="PANTHER" id="PTHR30001">
    <property type="entry name" value="RIBONUCLEASE"/>
    <property type="match status" value="1"/>
</dbReference>
<sequence>MKRMLINATQPEELRVALVDGQRLFDLDIENRTRVQKKANVYKGTITRVEPSLEAAFVDFGAERHGFLPLKEISKEYFYRNPSDVSGRAKIKDLVKEGTQVIVQVEKEERGNKGAALTTFISLAGRYMVLMPNNPRAGGISRRIEGDERSELRDALSSINIPDSMGVIVRTAGVGRSSEELQWDLDYLLHLWSAIKQASEERKAPILILQESNVIIRAIRDYLRDDIDQVLIDAEESYNEAMHFVEQVMPHFKSKIKLYKDQVPLFNRYQIESQIESAFQREVQLPSGGSIVIDPTEALVSIDINSARATKGGDIEETALQTNLEAADEIARQLRLRDIGGLIVVDFIDMLAAKNQREVENRVRDAMEPDRARIQIGRISRFGLLEMSRQRLRPSLGETSAKVCPRCSGQGTIRDTNSLALSILRLVEEEANKEKSAEIRVIVPVNVASYLLNEKRTAIYDVEQRSGVRVVVIPTPALDTPHFEVMRLRESDIGDEKEISYKIVSEMEAQAEALDEVTSSAPIAAAVVRTLAPKGPAPVAAASSEKTQVESKSTTESSEGFFSKLAKSLSGLFKSAEPEPEPEPTPAPRPRSSNNNRSNNRSGNRNNNRGGRNRRNPDQRERTPRDDNRVTDNRGNKAESSPAPETVTGSDAASPEQNPATENGNRPKRRPGNRKPRNSQERKRTPAPVSEENSATDQASADSQTVINDTPATGEQENKRPNRNANRSRGQANTDARAEVSDAPASSATETSNATPTAEDTKPVKSVSTDTLAQTEAKANEVAKEDTPATQPPAESQAPSEPQTPSEPQAAEESTASPIAESTATEESAAIAVVKEETVAEAAPAGEKAPVAEEAKEPAPKPAPAKAAEPVSTATVEKVKPVGRAANDPRIAPKPVQNLQITTAKPTPPVLDGAIMALPDPSRPKLPRAVNDPRN</sequence>
<keyword evidence="2 15" id="KW-1003">Cell membrane</keyword>
<keyword evidence="6 15" id="KW-0819">tRNA processing</keyword>
<evidence type="ECO:0000256" key="10">
    <source>
        <dbReference type="ARBA" id="ARBA00022759"/>
    </source>
</evidence>
<feature type="binding site" evidence="15">
    <location>
        <position position="346"/>
    </location>
    <ligand>
        <name>Mg(2+)</name>
        <dbReference type="ChEBI" id="CHEBI:18420"/>
        <note>catalytic</note>
    </ligand>
</feature>
<dbReference type="Pfam" id="PF10150">
    <property type="entry name" value="RNase_E_G"/>
    <property type="match status" value="1"/>
</dbReference>
<dbReference type="NCBIfam" id="TIGR00757">
    <property type="entry name" value="RNaseEG"/>
    <property type="match status" value="1"/>
</dbReference>
<dbReference type="InterPro" id="IPR004659">
    <property type="entry name" value="RNase_E/G"/>
</dbReference>
<dbReference type="InterPro" id="IPR048583">
    <property type="entry name" value="RNase_E_G_thioredoxin-like"/>
</dbReference>
<keyword evidence="11 15" id="KW-0378">Hydrolase</keyword>
<comment type="similarity">
    <text evidence="1">Belongs to the RNase E/G family. RNase G subfamily.</text>
</comment>
<dbReference type="HAMAP" id="MF_00970">
    <property type="entry name" value="RNase_E"/>
    <property type="match status" value="1"/>
</dbReference>
<keyword evidence="12 15" id="KW-0460">Magnesium</keyword>
<evidence type="ECO:0000256" key="13">
    <source>
        <dbReference type="ARBA" id="ARBA00022884"/>
    </source>
</evidence>
<feature type="compositionally biased region" description="Polar residues" evidence="16">
    <location>
        <begin position="691"/>
        <end position="715"/>
    </location>
</feature>
<evidence type="ECO:0000256" key="6">
    <source>
        <dbReference type="ARBA" id="ARBA00022694"/>
    </source>
</evidence>
<keyword evidence="14 15" id="KW-0472">Membrane</keyword>
<keyword evidence="10 15" id="KW-0255">Endonuclease</keyword>
<keyword evidence="15" id="KW-0862">Zinc</keyword>
<dbReference type="RefSeq" id="WP_219041490.1">
    <property type="nucleotide sequence ID" value="NZ_JAHWDQ010000001.1"/>
</dbReference>
<dbReference type="InterPro" id="IPR019307">
    <property type="entry name" value="RNA-bd_AU-1/RNase_E/G"/>
</dbReference>
<keyword evidence="8 15" id="KW-0479">Metal-binding</keyword>
<dbReference type="PROSITE" id="PS50126">
    <property type="entry name" value="S1"/>
    <property type="match status" value="1"/>
</dbReference>
<reference evidence="18" key="1">
    <citation type="submission" date="2021-07" db="EMBL/GenBank/DDBJ databases">
        <title>Zhongshania sp. CAU 1632 isolated from seawater.</title>
        <authorList>
            <person name="Kim W."/>
        </authorList>
    </citation>
    <scope>NUCLEOTIDE SEQUENCE</scope>
    <source>
        <strain evidence="18">CAU 1632</strain>
    </source>
</reference>
<keyword evidence="3 15" id="KW-0963">Cytoplasm</keyword>
<evidence type="ECO:0000259" key="17">
    <source>
        <dbReference type="PROSITE" id="PS50126"/>
    </source>
</evidence>
<feature type="compositionally biased region" description="Polar residues" evidence="16">
    <location>
        <begin position="744"/>
        <end position="758"/>
    </location>
</feature>
<feature type="region of interest" description="Required for zinc-mediated homotetramerization and catalytic activity" evidence="15">
    <location>
        <begin position="404"/>
        <end position="407"/>
    </location>
</feature>
<comment type="function">
    <text evidence="15">Endoribonuclease that plays a central role in RNA processing and decay. Required for the maturation of 5S and 16S rRNAs and the majority of tRNAs. Also involved in the degradation of most mRNAs.</text>
</comment>
<keyword evidence="5 15" id="KW-0698">rRNA processing</keyword>
<keyword evidence="15" id="KW-0820">tRNA-binding</keyword>
<dbReference type="EMBL" id="JAHWDQ010000001">
    <property type="protein sequence ID" value="MBW2939215.1"/>
    <property type="molecule type" value="Genomic_DNA"/>
</dbReference>
<protein>
    <recommendedName>
        <fullName evidence="15">Ribonuclease E</fullName>
        <shortName evidence="15">RNase E</shortName>
        <ecNumber evidence="15">3.1.26.12</ecNumber>
    </recommendedName>
</protein>
<evidence type="ECO:0000256" key="1">
    <source>
        <dbReference type="ARBA" id="ARBA00005663"/>
    </source>
</evidence>
<evidence type="ECO:0000256" key="9">
    <source>
        <dbReference type="ARBA" id="ARBA00022730"/>
    </source>
</evidence>
<feature type="binding site" evidence="15">
    <location>
        <position position="407"/>
    </location>
    <ligand>
        <name>Zn(2+)</name>
        <dbReference type="ChEBI" id="CHEBI:29105"/>
        <note>ligand shared between dimeric partners</note>
    </ligand>
</feature>
<evidence type="ECO:0000256" key="15">
    <source>
        <dbReference type="HAMAP-Rule" id="MF_00970"/>
    </source>
</evidence>
<comment type="subunit">
    <text evidence="15">Component of the RNA degradosome, which is a multiprotein complex involved in RNA processing and mRNA degradation. Within the RNA degradosome, RNase E assembles into a homotetramer formed by a dimer of dimers.</text>
</comment>
<evidence type="ECO:0000256" key="4">
    <source>
        <dbReference type="ARBA" id="ARBA00022519"/>
    </source>
</evidence>
<evidence type="ECO:0000256" key="11">
    <source>
        <dbReference type="ARBA" id="ARBA00022801"/>
    </source>
</evidence>
<feature type="compositionally biased region" description="Basic residues" evidence="16">
    <location>
        <begin position="666"/>
        <end position="677"/>
    </location>
</feature>
<dbReference type="PANTHER" id="PTHR30001:SF1">
    <property type="entry name" value="RIBONUCLEASE E_G-LIKE PROTEIN, CHLOROPLASTIC"/>
    <property type="match status" value="1"/>
</dbReference>
<evidence type="ECO:0000256" key="3">
    <source>
        <dbReference type="ARBA" id="ARBA00022490"/>
    </source>
</evidence>
<keyword evidence="4 15" id="KW-0997">Cell inner membrane</keyword>
<dbReference type="SMART" id="SM00316">
    <property type="entry name" value="S1"/>
    <property type="match status" value="1"/>
</dbReference>
<comment type="caution">
    <text evidence="18">The sequence shown here is derived from an EMBL/GenBank/DDBJ whole genome shotgun (WGS) entry which is preliminary data.</text>
</comment>
<feature type="compositionally biased region" description="Basic and acidic residues" evidence="16">
    <location>
        <begin position="850"/>
        <end position="859"/>
    </location>
</feature>
<feature type="binding site" evidence="15">
    <location>
        <position position="303"/>
    </location>
    <ligand>
        <name>Mg(2+)</name>
        <dbReference type="ChEBI" id="CHEBI:18420"/>
        <note>catalytic</note>
    </ligand>
</feature>
<gene>
    <name evidence="15 18" type="primary">rne</name>
    <name evidence="18" type="ORF">KXJ70_00365</name>
</gene>
<feature type="compositionally biased region" description="Basic and acidic residues" evidence="16">
    <location>
        <begin position="778"/>
        <end position="787"/>
    </location>
</feature>
<dbReference type="Pfam" id="PF20833">
    <property type="entry name" value="RNase_E_G_Thio"/>
    <property type="match status" value="1"/>
</dbReference>
<feature type="compositionally biased region" description="Polar residues" evidence="16">
    <location>
        <begin position="723"/>
        <end position="734"/>
    </location>
</feature>
<evidence type="ECO:0000256" key="16">
    <source>
        <dbReference type="SAM" id="MobiDB-lite"/>
    </source>
</evidence>
<organism evidence="18 19">
    <name type="scientific">Zhongshania aquimaris</name>
    <dbReference type="NCBI Taxonomy" id="2857107"/>
    <lineage>
        <taxon>Bacteria</taxon>
        <taxon>Pseudomonadati</taxon>
        <taxon>Pseudomonadota</taxon>
        <taxon>Gammaproteobacteria</taxon>
        <taxon>Cellvibrionales</taxon>
        <taxon>Spongiibacteraceae</taxon>
        <taxon>Zhongshania</taxon>
    </lineage>
</organism>
<feature type="region of interest" description="Disordered" evidence="16">
    <location>
        <begin position="537"/>
        <end position="935"/>
    </location>
</feature>
<keyword evidence="13 15" id="KW-0694">RNA-binding</keyword>
<feature type="domain" description="S1 motif" evidence="17">
    <location>
        <begin position="39"/>
        <end position="120"/>
    </location>
</feature>
<feature type="compositionally biased region" description="Polar residues" evidence="16">
    <location>
        <begin position="544"/>
        <end position="560"/>
    </location>
</feature>
<dbReference type="Pfam" id="PF00575">
    <property type="entry name" value="S1"/>
    <property type="match status" value="1"/>
</dbReference>
<dbReference type="NCBIfam" id="NF008074">
    <property type="entry name" value="PRK10811.1"/>
    <property type="match status" value="1"/>
</dbReference>
<proteinExistence type="inferred from homology"/>
<dbReference type="EC" id="3.1.26.12" evidence="15"/>